<name>A0AAV9E7H0_ACOCL</name>
<dbReference type="Gene3D" id="1.25.10.10">
    <property type="entry name" value="Leucine-rich Repeat Variant"/>
    <property type="match status" value="2"/>
</dbReference>
<dbReference type="SMART" id="SM00025">
    <property type="entry name" value="Pumilio"/>
    <property type="match status" value="2"/>
</dbReference>
<accession>A0AAV9E7H0</accession>
<feature type="domain" description="PUM-HD" evidence="5">
    <location>
        <begin position="102"/>
        <end position="311"/>
    </location>
</feature>
<reference evidence="6" key="1">
    <citation type="journal article" date="2023" name="Nat. Commun.">
        <title>Diploid and tetraploid genomes of Acorus and the evolution of monocots.</title>
        <authorList>
            <person name="Ma L."/>
            <person name="Liu K.W."/>
            <person name="Li Z."/>
            <person name="Hsiao Y.Y."/>
            <person name="Qi Y."/>
            <person name="Fu T."/>
            <person name="Tang G.D."/>
            <person name="Zhang D."/>
            <person name="Sun W.H."/>
            <person name="Liu D.K."/>
            <person name="Li Y."/>
            <person name="Chen G.Z."/>
            <person name="Liu X.D."/>
            <person name="Liao X.Y."/>
            <person name="Jiang Y.T."/>
            <person name="Yu X."/>
            <person name="Hao Y."/>
            <person name="Huang J."/>
            <person name="Zhao X.W."/>
            <person name="Ke S."/>
            <person name="Chen Y.Y."/>
            <person name="Wu W.L."/>
            <person name="Hsu J.L."/>
            <person name="Lin Y.F."/>
            <person name="Huang M.D."/>
            <person name="Li C.Y."/>
            <person name="Huang L."/>
            <person name="Wang Z.W."/>
            <person name="Zhao X."/>
            <person name="Zhong W.Y."/>
            <person name="Peng D.H."/>
            <person name="Ahmad S."/>
            <person name="Lan S."/>
            <person name="Zhang J.S."/>
            <person name="Tsai W.C."/>
            <person name="Van de Peer Y."/>
            <person name="Liu Z.J."/>
        </authorList>
    </citation>
    <scope>NUCLEOTIDE SEQUENCE</scope>
    <source>
        <strain evidence="6">CP</strain>
    </source>
</reference>
<dbReference type="GO" id="GO:0003729">
    <property type="term" value="F:mRNA binding"/>
    <property type="evidence" value="ECO:0007669"/>
    <property type="project" value="TreeGrafter"/>
</dbReference>
<proteinExistence type="predicted"/>
<gene>
    <name evidence="6" type="ORF">QJS10_CPA09g00563</name>
</gene>
<dbReference type="SUPFAM" id="SSF48371">
    <property type="entry name" value="ARM repeat"/>
    <property type="match status" value="1"/>
</dbReference>
<feature type="repeat" description="Pumilio" evidence="3">
    <location>
        <begin position="248"/>
        <end position="285"/>
    </location>
</feature>
<keyword evidence="2" id="KW-0810">Translation regulation</keyword>
<comment type="caution">
    <text evidence="6">The sequence shown here is derived from an EMBL/GenBank/DDBJ whole genome shotgun (WGS) entry which is preliminary data.</text>
</comment>
<dbReference type="PANTHER" id="PTHR12537">
    <property type="entry name" value="RNA BINDING PROTEIN PUMILIO-RELATED"/>
    <property type="match status" value="1"/>
</dbReference>
<evidence type="ECO:0000259" key="5">
    <source>
        <dbReference type="PROSITE" id="PS50303"/>
    </source>
</evidence>
<evidence type="ECO:0000256" key="3">
    <source>
        <dbReference type="PROSITE-ProRule" id="PRU00317"/>
    </source>
</evidence>
<reference evidence="6" key="2">
    <citation type="submission" date="2023-06" db="EMBL/GenBank/DDBJ databases">
        <authorList>
            <person name="Ma L."/>
            <person name="Liu K.-W."/>
            <person name="Li Z."/>
            <person name="Hsiao Y.-Y."/>
            <person name="Qi Y."/>
            <person name="Fu T."/>
            <person name="Tang G."/>
            <person name="Zhang D."/>
            <person name="Sun W.-H."/>
            <person name="Liu D.-K."/>
            <person name="Li Y."/>
            <person name="Chen G.-Z."/>
            <person name="Liu X.-D."/>
            <person name="Liao X.-Y."/>
            <person name="Jiang Y.-T."/>
            <person name="Yu X."/>
            <person name="Hao Y."/>
            <person name="Huang J."/>
            <person name="Zhao X.-W."/>
            <person name="Ke S."/>
            <person name="Chen Y.-Y."/>
            <person name="Wu W.-L."/>
            <person name="Hsu J.-L."/>
            <person name="Lin Y.-F."/>
            <person name="Huang M.-D."/>
            <person name="Li C.-Y."/>
            <person name="Huang L."/>
            <person name="Wang Z.-W."/>
            <person name="Zhao X."/>
            <person name="Zhong W.-Y."/>
            <person name="Peng D.-H."/>
            <person name="Ahmad S."/>
            <person name="Lan S."/>
            <person name="Zhang J.-S."/>
            <person name="Tsai W.-C."/>
            <person name="Van De Peer Y."/>
            <person name="Liu Z.-J."/>
        </authorList>
    </citation>
    <scope>NUCLEOTIDE SEQUENCE</scope>
    <source>
        <strain evidence="6">CP</strain>
        <tissue evidence="6">Leaves</tissue>
    </source>
</reference>
<dbReference type="Pfam" id="PF00806">
    <property type="entry name" value="PUF"/>
    <property type="match status" value="3"/>
</dbReference>
<dbReference type="InterPro" id="IPR016024">
    <property type="entry name" value="ARM-type_fold"/>
</dbReference>
<dbReference type="PROSITE" id="PS50303">
    <property type="entry name" value="PUM_HD"/>
    <property type="match status" value="1"/>
</dbReference>
<evidence type="ECO:0000313" key="7">
    <source>
        <dbReference type="Proteomes" id="UP001180020"/>
    </source>
</evidence>
<dbReference type="InterPro" id="IPR033133">
    <property type="entry name" value="PUM-HD"/>
</dbReference>
<sequence length="311" mass="34997">MKEEKKKPYQNVMHGRGNDNGTSPWFANPDLQSLTIPSVTFLSDGSTSSSSPFSDIGRRISTPNVEAACLLEKLRLMSLSGEAYGDRLMYPAHYNGGRGLSFKNPVLTRYRMLLAAVTAGMWVPPEDVEGLIYYMVKHQRWCRFLQERFEGVNPVEDDMIFQGVISHVVEFMVDPYGNFLMQKVMEDSGRSEIDRHCSYQRAGLFDYDGPQNRGAGIDAGLNGSHVIRCCMETFGPQENKDHSSIIYELVSFPSFDRLIQDPYANYVIQTALIVSRGNPHVALVEAIRPHAAVLQSNLYCRRVIQLALSTK</sequence>
<keyword evidence="1" id="KW-0677">Repeat</keyword>
<protein>
    <recommendedName>
        <fullName evidence="5">PUM-HD domain-containing protein</fullName>
    </recommendedName>
</protein>
<dbReference type="GO" id="GO:0005737">
    <property type="term" value="C:cytoplasm"/>
    <property type="evidence" value="ECO:0007669"/>
    <property type="project" value="TreeGrafter"/>
</dbReference>
<dbReference type="AlphaFoldDB" id="A0AAV9E7H0"/>
<evidence type="ECO:0000256" key="1">
    <source>
        <dbReference type="ARBA" id="ARBA00022737"/>
    </source>
</evidence>
<dbReference type="InterPro" id="IPR011989">
    <property type="entry name" value="ARM-like"/>
</dbReference>
<feature type="region of interest" description="Disordered" evidence="4">
    <location>
        <begin position="1"/>
        <end position="23"/>
    </location>
</feature>
<feature type="repeat" description="Pumilio" evidence="3">
    <location>
        <begin position="163"/>
        <end position="198"/>
    </location>
</feature>
<dbReference type="PROSITE" id="PS50302">
    <property type="entry name" value="PUM"/>
    <property type="match status" value="2"/>
</dbReference>
<organism evidence="6 7">
    <name type="scientific">Acorus calamus</name>
    <name type="common">Sweet flag</name>
    <dbReference type="NCBI Taxonomy" id="4465"/>
    <lineage>
        <taxon>Eukaryota</taxon>
        <taxon>Viridiplantae</taxon>
        <taxon>Streptophyta</taxon>
        <taxon>Embryophyta</taxon>
        <taxon>Tracheophyta</taxon>
        <taxon>Spermatophyta</taxon>
        <taxon>Magnoliopsida</taxon>
        <taxon>Liliopsida</taxon>
        <taxon>Acoraceae</taxon>
        <taxon>Acorus</taxon>
    </lineage>
</organism>
<keyword evidence="7" id="KW-1185">Reference proteome</keyword>
<dbReference type="InterPro" id="IPR001313">
    <property type="entry name" value="Pumilio_RNA-bd_rpt"/>
</dbReference>
<evidence type="ECO:0000256" key="4">
    <source>
        <dbReference type="SAM" id="MobiDB-lite"/>
    </source>
</evidence>
<dbReference type="EMBL" id="JAUJYO010000009">
    <property type="protein sequence ID" value="KAK1309259.1"/>
    <property type="molecule type" value="Genomic_DNA"/>
</dbReference>
<evidence type="ECO:0000313" key="6">
    <source>
        <dbReference type="EMBL" id="KAK1309259.1"/>
    </source>
</evidence>
<dbReference type="GO" id="GO:0006417">
    <property type="term" value="P:regulation of translation"/>
    <property type="evidence" value="ECO:0007669"/>
    <property type="project" value="UniProtKB-KW"/>
</dbReference>
<evidence type="ECO:0000256" key="2">
    <source>
        <dbReference type="ARBA" id="ARBA00022845"/>
    </source>
</evidence>
<dbReference type="PANTHER" id="PTHR12537:SF13">
    <property type="entry name" value="PUMILIO HOMOLOGY DOMAIN FAMILY MEMBER 4"/>
    <property type="match status" value="1"/>
</dbReference>
<dbReference type="Proteomes" id="UP001180020">
    <property type="component" value="Unassembled WGS sequence"/>
</dbReference>